<evidence type="ECO:0000256" key="2">
    <source>
        <dbReference type="ARBA" id="ARBA00007210"/>
    </source>
</evidence>
<accession>A0ABR3B3K6</accession>
<feature type="compositionally biased region" description="Polar residues" evidence="7">
    <location>
        <begin position="1"/>
        <end position="18"/>
    </location>
</feature>
<dbReference type="PANTHER" id="PTHR21426">
    <property type="entry name" value="EXOCYST COMPLEX COMPONENT 8"/>
    <property type="match status" value="1"/>
</dbReference>
<evidence type="ECO:0000256" key="7">
    <source>
        <dbReference type="SAM" id="MobiDB-lite"/>
    </source>
</evidence>
<dbReference type="PANTHER" id="PTHR21426:SF12">
    <property type="entry name" value="EXOCYST COMPLEX COMPONENT 8"/>
    <property type="match status" value="1"/>
</dbReference>
<dbReference type="Gene3D" id="1.20.58.1220">
    <property type="entry name" value="Exo84p, C-terminal helical domain"/>
    <property type="match status" value="1"/>
</dbReference>
<sequence length="573" mass="65771">MNASSNTSAFQSGISVKPSSRAPPGINGTFASTAPIVIDLHRFADENMQPEEYVHRALGDANEEGIRAFHKSLIESKHVVGGDLQRNVYRNYTEFVAISKEISNLDGDVLHLKGYLNELRNIWEGFLASTDASNELLPTNDGVFSEPILPLRRRSELMTTDMQTIHRAQIVALWENVDGSQKFIPYAQDRQIVRECVNFVELDPRTGQPHQAVHIFLLNNCILVASRRKRSIANKYKLMAEYYWNLEDTTMLDIKDSPDRPEDKLGLLHAYRRVMDEDNDKSQDQAKNGRSNNGRDNQQPTSLDPDDLKWLTELPDELEVLIAIREFENAVMLIEKARTIFKGYSADLAALRDIRTQVQKYTDLLCTTISNDLGNILLTKLQFQRFVGWLLRLDKGEQAREVFLATRSLIIKKRIRQLIFEGDIPTYIGELALVVFTLIRNTCEWYRDSFKQNDMASGFVNWVREQTNIYATIYKRQVFNNSHLSCQIISDCFKSTLDQCAILRKVGLDLKFLLEDLFLENIKETVLTYEKRNVEKADRFAKNDNFSIVASQNLGNYIPIRLNDTPKMRVVAN</sequence>
<evidence type="ECO:0000256" key="4">
    <source>
        <dbReference type="ARBA" id="ARBA00022448"/>
    </source>
</evidence>
<dbReference type="Gene3D" id="2.30.29.30">
    <property type="entry name" value="Pleckstrin-homology domain (PH domain)/Phosphotyrosine-binding domain (PTB)"/>
    <property type="match status" value="1"/>
</dbReference>
<comment type="similarity">
    <text evidence="2">Belongs to the EXO84 family.</text>
</comment>
<dbReference type="InterPro" id="IPR033961">
    <property type="entry name" value="Exo84"/>
</dbReference>
<name>A0ABR3B3K6_PHYBL</name>
<dbReference type="InterPro" id="IPR042560">
    <property type="entry name" value="Exo84_C_2"/>
</dbReference>
<dbReference type="InterPro" id="IPR042561">
    <property type="entry name" value="Exo84_C_1"/>
</dbReference>
<dbReference type="InterPro" id="IPR011993">
    <property type="entry name" value="PH-like_dom_sf"/>
</dbReference>
<dbReference type="Pfam" id="PF16528">
    <property type="entry name" value="Exo84_C"/>
    <property type="match status" value="1"/>
</dbReference>
<evidence type="ECO:0000256" key="1">
    <source>
        <dbReference type="ARBA" id="ARBA00004398"/>
    </source>
</evidence>
<organism evidence="9 10">
    <name type="scientific">Phycomyces blakesleeanus</name>
    <dbReference type="NCBI Taxonomy" id="4837"/>
    <lineage>
        <taxon>Eukaryota</taxon>
        <taxon>Fungi</taxon>
        <taxon>Fungi incertae sedis</taxon>
        <taxon>Mucoromycota</taxon>
        <taxon>Mucoromycotina</taxon>
        <taxon>Mucoromycetes</taxon>
        <taxon>Mucorales</taxon>
        <taxon>Phycomycetaceae</taxon>
        <taxon>Phycomyces</taxon>
    </lineage>
</organism>
<evidence type="ECO:0000256" key="6">
    <source>
        <dbReference type="ARBA" id="ARBA00022927"/>
    </source>
</evidence>
<keyword evidence="5" id="KW-0268">Exocytosis</keyword>
<evidence type="ECO:0000256" key="5">
    <source>
        <dbReference type="ARBA" id="ARBA00022483"/>
    </source>
</evidence>
<feature type="region of interest" description="Disordered" evidence="7">
    <location>
        <begin position="1"/>
        <end position="22"/>
    </location>
</feature>
<keyword evidence="6" id="KW-0653">Protein transport</keyword>
<dbReference type="InterPro" id="IPR016159">
    <property type="entry name" value="Cullin_repeat-like_dom_sf"/>
</dbReference>
<dbReference type="InterPro" id="IPR032403">
    <property type="entry name" value="Exo84_C"/>
</dbReference>
<dbReference type="SUPFAM" id="SSF74788">
    <property type="entry name" value="Cullin repeat-like"/>
    <property type="match status" value="1"/>
</dbReference>
<keyword evidence="4" id="KW-0813">Transport</keyword>
<gene>
    <name evidence="9" type="ORF">J3Q64DRAFT_1637080</name>
</gene>
<keyword evidence="10" id="KW-1185">Reference proteome</keyword>
<evidence type="ECO:0000313" key="10">
    <source>
        <dbReference type="Proteomes" id="UP001448207"/>
    </source>
</evidence>
<dbReference type="Gene3D" id="1.20.58.1210">
    <property type="entry name" value="Exo84p, N-terminal helical domain"/>
    <property type="match status" value="1"/>
</dbReference>
<dbReference type="EMBL" id="JBCLYO010000005">
    <property type="protein sequence ID" value="KAL0088986.1"/>
    <property type="molecule type" value="Genomic_DNA"/>
</dbReference>
<comment type="subcellular location">
    <subcellularLocation>
        <location evidence="1">Cytoplasmic vesicle</location>
        <location evidence="1">Secretory vesicle</location>
    </subcellularLocation>
</comment>
<evidence type="ECO:0000259" key="8">
    <source>
        <dbReference type="Pfam" id="PF16528"/>
    </source>
</evidence>
<feature type="compositionally biased region" description="Polar residues" evidence="7">
    <location>
        <begin position="285"/>
        <end position="302"/>
    </location>
</feature>
<feature type="region of interest" description="Disordered" evidence="7">
    <location>
        <begin position="278"/>
        <end position="308"/>
    </location>
</feature>
<evidence type="ECO:0000256" key="3">
    <source>
        <dbReference type="ARBA" id="ARBA00021269"/>
    </source>
</evidence>
<proteinExistence type="inferred from homology"/>
<feature type="domain" description="Exocyst component Exo84 C-terminal" evidence="8">
    <location>
        <begin position="309"/>
        <end position="511"/>
    </location>
</feature>
<dbReference type="Pfam" id="PF08700">
    <property type="entry name" value="VPS51_Exo84_N"/>
    <property type="match status" value="1"/>
</dbReference>
<comment type="caution">
    <text evidence="9">The sequence shown here is derived from an EMBL/GenBank/DDBJ whole genome shotgun (WGS) entry which is preliminary data.</text>
</comment>
<dbReference type="Pfam" id="PF25345">
    <property type="entry name" value="PH_EXO84"/>
    <property type="match status" value="1"/>
</dbReference>
<reference evidence="9 10" key="1">
    <citation type="submission" date="2024-04" db="EMBL/GenBank/DDBJ databases">
        <title>Symmetric and asymmetric DNA N6-adenine methylation regulates different biological responses in Mucorales.</title>
        <authorList>
            <consortium name="Lawrence Berkeley National Laboratory"/>
            <person name="Lax C."/>
            <person name="Mondo S.J."/>
            <person name="Osorio-Concepcion M."/>
            <person name="Muszewska A."/>
            <person name="Corrochano-Luque M."/>
            <person name="Gutierrez G."/>
            <person name="Riley R."/>
            <person name="Lipzen A."/>
            <person name="Guo J."/>
            <person name="Hundley H."/>
            <person name="Amirebrahimi M."/>
            <person name="Ng V."/>
            <person name="Lorenzo-Gutierrez D."/>
            <person name="Binder U."/>
            <person name="Yang J."/>
            <person name="Song Y."/>
            <person name="Canovas D."/>
            <person name="Navarro E."/>
            <person name="Freitag M."/>
            <person name="Gabaldon T."/>
            <person name="Grigoriev I.V."/>
            <person name="Corrochano L.M."/>
            <person name="Nicolas F.E."/>
            <person name="Garre V."/>
        </authorList>
    </citation>
    <scope>NUCLEOTIDE SEQUENCE [LARGE SCALE GENOMIC DNA]</scope>
    <source>
        <strain evidence="9 10">L51</strain>
    </source>
</reference>
<dbReference type="Proteomes" id="UP001448207">
    <property type="component" value="Unassembled WGS sequence"/>
</dbReference>
<evidence type="ECO:0000313" key="9">
    <source>
        <dbReference type="EMBL" id="KAL0088986.1"/>
    </source>
</evidence>
<protein>
    <recommendedName>
        <fullName evidence="3">Exocyst complex component EXO84</fullName>
    </recommendedName>
</protein>